<dbReference type="GO" id="GO:0005524">
    <property type="term" value="F:ATP binding"/>
    <property type="evidence" value="ECO:0007669"/>
    <property type="project" value="InterPro"/>
</dbReference>
<dbReference type="Pfam" id="PF05876">
    <property type="entry name" value="GpA_ATPase"/>
    <property type="match status" value="1"/>
</dbReference>
<protein>
    <recommendedName>
        <fullName evidence="6">Terminase</fullName>
    </recommendedName>
</protein>
<name>A0A1W0CCW0_9NEIS</name>
<organism evidence="4 5">
    <name type="scientific">Chromobacterium haemolyticum</name>
    <dbReference type="NCBI Taxonomy" id="394935"/>
    <lineage>
        <taxon>Bacteria</taxon>
        <taxon>Pseudomonadati</taxon>
        <taxon>Pseudomonadota</taxon>
        <taxon>Betaproteobacteria</taxon>
        <taxon>Neisseriales</taxon>
        <taxon>Chromobacteriaceae</taxon>
        <taxon>Chromobacterium</taxon>
    </lineage>
</organism>
<dbReference type="GO" id="GO:0004519">
    <property type="term" value="F:endonuclease activity"/>
    <property type="evidence" value="ECO:0007669"/>
    <property type="project" value="InterPro"/>
</dbReference>
<sequence>MNLAEFDTRAYDAAVLAWAEAFRPRPRMSVSDWADNNRELTTAETSEPGPWKTSRVPFIREIQDALSTSSDVQRVVFMKSTQVAGTESGINWTGYVIDQSPGPMLVVEPSIEVAELWSKQRLANMINASDVLLAKVPPARSRDGGNTTLLKEYPGGVLRIGGANSAKSLRSMPVKFLFLDEVDAYPSDLDGEGDPIGLAEERTNNFPRRKILLVSTPTIRGASNIEKEFLRSDMRYYYVPCPHCGHKQRLVHARMKYIFALGRDGDPDALEDVVYGCESCEQDIPEHHKTWMLENGVWIPTYPERAVRGYHINSYYSPIGLGRTWKERARQWLLAQKDPVELKRYINTALGETWEDRSASIKAHELAQRAKPYTLRMIPAGVLLLTAGIDTQDDRLEMYVWGWGRSERCHLIDKIVIYGNPSTPSTPEQPNVWDQLGGYLDASYRNLFGVDMRIESAALDTAGHNSQSAYRFVRNWKGRTRLFATIGRGNKPLINTPSKVDVDESGAVIKNGLLLWTVGVDHAKSTLFSRLMSDRETFEEGGELFVNFPDDIETEFYEQLTAEVYNPVAKRWQKKTDQPRNEALDCWNLAYYAACAAPLRIQNAQPADWERRELVIQPPTADLFAVAAAPPDNLAVEIPDESPQNESPAESGASSFGASDDFLGSIREDYL</sequence>
<evidence type="ECO:0000259" key="3">
    <source>
        <dbReference type="Pfam" id="PF20454"/>
    </source>
</evidence>
<evidence type="ECO:0008006" key="6">
    <source>
        <dbReference type="Google" id="ProtNLM"/>
    </source>
</evidence>
<feature type="domain" description="Phage terminase large subunit GpA ATPase" evidence="2">
    <location>
        <begin position="46"/>
        <end position="298"/>
    </location>
</feature>
<dbReference type="PANTHER" id="PTHR34413:SF2">
    <property type="entry name" value="PROPHAGE TAIL FIBER ASSEMBLY PROTEIN HOMOLOG TFAE-RELATED"/>
    <property type="match status" value="1"/>
</dbReference>
<dbReference type="Pfam" id="PF20454">
    <property type="entry name" value="GpA_nuclease"/>
    <property type="match status" value="1"/>
</dbReference>
<dbReference type="InterPro" id="IPR008866">
    <property type="entry name" value="Phage_lambda_GpA-like"/>
</dbReference>
<dbReference type="GO" id="GO:0016887">
    <property type="term" value="F:ATP hydrolysis activity"/>
    <property type="evidence" value="ECO:0007669"/>
    <property type="project" value="InterPro"/>
</dbReference>
<proteinExistence type="inferred from homology"/>
<evidence type="ECO:0000259" key="2">
    <source>
        <dbReference type="Pfam" id="PF05876"/>
    </source>
</evidence>
<comment type="caution">
    <text evidence="4">The sequence shown here is derived from an EMBL/GenBank/DDBJ whole genome shotgun (WGS) entry which is preliminary data.</text>
</comment>
<evidence type="ECO:0000256" key="1">
    <source>
        <dbReference type="SAM" id="MobiDB-lite"/>
    </source>
</evidence>
<dbReference type="InterPro" id="IPR051220">
    <property type="entry name" value="TFA_Chaperone"/>
</dbReference>
<dbReference type="EMBL" id="MUKV01000045">
    <property type="protein sequence ID" value="OQS32583.1"/>
    <property type="molecule type" value="Genomic_DNA"/>
</dbReference>
<evidence type="ECO:0000313" key="4">
    <source>
        <dbReference type="EMBL" id="OQS32583.1"/>
    </source>
</evidence>
<feature type="compositionally biased region" description="Polar residues" evidence="1">
    <location>
        <begin position="642"/>
        <end position="657"/>
    </location>
</feature>
<dbReference type="PANTHER" id="PTHR34413">
    <property type="entry name" value="PROPHAGE TAIL FIBER ASSEMBLY PROTEIN HOMOLOG TFAE-RELATED-RELATED"/>
    <property type="match status" value="1"/>
</dbReference>
<feature type="domain" description="Terminase large subunit GpA endonuclease" evidence="3">
    <location>
        <begin position="308"/>
        <end position="600"/>
    </location>
</feature>
<dbReference type="Proteomes" id="UP000192721">
    <property type="component" value="Unassembled WGS sequence"/>
</dbReference>
<accession>A0A1W0CCW0</accession>
<dbReference type="HAMAP" id="MF_04144">
    <property type="entry name" value="TERL_LAMBDA"/>
    <property type="match status" value="1"/>
</dbReference>
<dbReference type="AlphaFoldDB" id="A0A1W0CCW0"/>
<gene>
    <name evidence="4" type="ORF">B0T45_21515</name>
</gene>
<dbReference type="InterPro" id="IPR046454">
    <property type="entry name" value="GpA_endonuclease"/>
</dbReference>
<reference evidence="4 5" key="1">
    <citation type="submission" date="2017-02" db="EMBL/GenBank/DDBJ databases">
        <title>Chromobacterium haemolyticum H5244.</title>
        <authorList>
            <person name="Gulvik C.A."/>
        </authorList>
    </citation>
    <scope>NUCLEOTIDE SEQUENCE [LARGE SCALE GENOMIC DNA]</scope>
    <source>
        <strain evidence="4 5">H5244</strain>
    </source>
</reference>
<feature type="region of interest" description="Disordered" evidence="1">
    <location>
        <begin position="635"/>
        <end position="671"/>
    </location>
</feature>
<dbReference type="InterPro" id="IPR046453">
    <property type="entry name" value="GpA_ATPase"/>
</dbReference>
<dbReference type="RefSeq" id="WP_081556903.1">
    <property type="nucleotide sequence ID" value="NZ_MUKV01000045.1"/>
</dbReference>
<evidence type="ECO:0000313" key="5">
    <source>
        <dbReference type="Proteomes" id="UP000192721"/>
    </source>
</evidence>